<feature type="non-terminal residue" evidence="1">
    <location>
        <position position="1"/>
    </location>
</feature>
<name>F3FZD3_PSESX</name>
<comment type="caution">
    <text evidence="1">The sequence shown here is derived from an EMBL/GenBank/DDBJ whole genome shotgun (WGS) entry which is preliminary data.</text>
</comment>
<organism evidence="1 2">
    <name type="scientific">Pseudomonas syringae pv. japonica str. M301072</name>
    <dbReference type="NCBI Taxonomy" id="629262"/>
    <lineage>
        <taxon>Bacteria</taxon>
        <taxon>Pseudomonadati</taxon>
        <taxon>Pseudomonadota</taxon>
        <taxon>Gammaproteobacteria</taxon>
        <taxon>Pseudomonadales</taxon>
        <taxon>Pseudomonadaceae</taxon>
        <taxon>Pseudomonas</taxon>
        <taxon>Pseudomonas syringae</taxon>
    </lineage>
</organism>
<sequence>IDAHCQRITPELLPLVALDQPAIERIVARVPGGAANVQDIYPL</sequence>
<dbReference type="Proteomes" id="UP000004471">
    <property type="component" value="Unassembled WGS sequence"/>
</dbReference>
<protein>
    <submittedName>
        <fullName evidence="1">Amino acid adenylation</fullName>
    </submittedName>
</protein>
<dbReference type="AlphaFoldDB" id="F3FZD3"/>
<reference evidence="1 2" key="1">
    <citation type="journal article" date="2011" name="PLoS Pathog.">
        <title>Dynamic evolution of pathogenicity revealed by sequencing and comparative genomics of 19 Pseudomonas syringae isolates.</title>
        <authorList>
            <person name="Baltrus D.A."/>
            <person name="Nishimura M.T."/>
            <person name="Romanchuk A."/>
            <person name="Chang J.H."/>
            <person name="Mukhtar M.S."/>
            <person name="Cherkis K."/>
            <person name="Roach J."/>
            <person name="Grant S.R."/>
            <person name="Jones C.D."/>
            <person name="Dangl J.L."/>
        </authorList>
    </citation>
    <scope>NUCLEOTIDE SEQUENCE [LARGE SCALE GENOMIC DNA]</scope>
    <source>
        <strain evidence="2">M301072PT</strain>
    </source>
</reference>
<proteinExistence type="predicted"/>
<feature type="non-terminal residue" evidence="1">
    <location>
        <position position="43"/>
    </location>
</feature>
<gene>
    <name evidence="1" type="ORF">PSYJA_43761</name>
</gene>
<evidence type="ECO:0000313" key="2">
    <source>
        <dbReference type="Proteomes" id="UP000004471"/>
    </source>
</evidence>
<accession>F3FZD3</accession>
<evidence type="ECO:0000313" key="1">
    <source>
        <dbReference type="EMBL" id="EGH35575.1"/>
    </source>
</evidence>
<dbReference type="EMBL" id="AEAH01003782">
    <property type="protein sequence ID" value="EGH35575.1"/>
    <property type="molecule type" value="Genomic_DNA"/>
</dbReference>